<comment type="catalytic activity">
    <reaction evidence="20">
        <text>L-threonyl-[protein] + ATP = O-phospho-L-threonyl-[protein] + ADP + H(+)</text>
        <dbReference type="Rhea" id="RHEA:46608"/>
        <dbReference type="Rhea" id="RHEA-COMP:11060"/>
        <dbReference type="Rhea" id="RHEA-COMP:11605"/>
        <dbReference type="ChEBI" id="CHEBI:15378"/>
        <dbReference type="ChEBI" id="CHEBI:30013"/>
        <dbReference type="ChEBI" id="CHEBI:30616"/>
        <dbReference type="ChEBI" id="CHEBI:61977"/>
        <dbReference type="ChEBI" id="CHEBI:456216"/>
        <dbReference type="EC" id="2.7.11.1"/>
    </reaction>
</comment>
<evidence type="ECO:0000313" key="26">
    <source>
        <dbReference type="RefSeq" id="XP_022135394.1"/>
    </source>
</evidence>
<dbReference type="InterPro" id="IPR000719">
    <property type="entry name" value="Prot_kinase_dom"/>
</dbReference>
<dbReference type="PROSITE" id="PS50011">
    <property type="entry name" value="PROTEIN_KINASE_DOM"/>
    <property type="match status" value="1"/>
</dbReference>
<evidence type="ECO:0000256" key="21">
    <source>
        <dbReference type="ARBA" id="ARBA00048679"/>
    </source>
</evidence>
<evidence type="ECO:0000256" key="8">
    <source>
        <dbReference type="ARBA" id="ARBA00022679"/>
    </source>
</evidence>
<reference evidence="26" key="1">
    <citation type="submission" date="2025-08" db="UniProtKB">
        <authorList>
            <consortium name="RefSeq"/>
        </authorList>
    </citation>
    <scope>IDENTIFICATION</scope>
    <source>
        <strain evidence="26">OHB3-1</strain>
    </source>
</reference>
<dbReference type="InterPro" id="IPR032675">
    <property type="entry name" value="LRR_dom_sf"/>
</dbReference>
<evidence type="ECO:0000256" key="7">
    <source>
        <dbReference type="ARBA" id="ARBA00022614"/>
    </source>
</evidence>
<keyword evidence="9 23" id="KW-0812">Transmembrane</keyword>
<proteinExistence type="inferred from homology"/>
<dbReference type="GeneID" id="111007357"/>
<dbReference type="Gene3D" id="3.30.200.20">
    <property type="entry name" value="Phosphorylase Kinase, domain 1"/>
    <property type="match status" value="1"/>
</dbReference>
<feature type="transmembrane region" description="Helical" evidence="23">
    <location>
        <begin position="228"/>
        <end position="248"/>
    </location>
</feature>
<organism evidence="25 26">
    <name type="scientific">Momordica charantia</name>
    <name type="common">Bitter gourd</name>
    <name type="synonym">Balsam pear</name>
    <dbReference type="NCBI Taxonomy" id="3673"/>
    <lineage>
        <taxon>Eukaryota</taxon>
        <taxon>Viridiplantae</taxon>
        <taxon>Streptophyta</taxon>
        <taxon>Embryophyta</taxon>
        <taxon>Tracheophyta</taxon>
        <taxon>Spermatophyta</taxon>
        <taxon>Magnoliopsida</taxon>
        <taxon>eudicotyledons</taxon>
        <taxon>Gunneridae</taxon>
        <taxon>Pentapetalae</taxon>
        <taxon>rosids</taxon>
        <taxon>fabids</taxon>
        <taxon>Cucurbitales</taxon>
        <taxon>Cucurbitaceae</taxon>
        <taxon>Momordiceae</taxon>
        <taxon>Momordica</taxon>
    </lineage>
</organism>
<name>A0A6J1C1A9_MOMCH</name>
<evidence type="ECO:0000256" key="13">
    <source>
        <dbReference type="ARBA" id="ARBA00022777"/>
    </source>
</evidence>
<accession>A0A6J1C1A9</accession>
<keyword evidence="13" id="KW-0418">Kinase</keyword>
<evidence type="ECO:0000256" key="2">
    <source>
        <dbReference type="ARBA" id="ARBA00004191"/>
    </source>
</evidence>
<evidence type="ECO:0000256" key="18">
    <source>
        <dbReference type="ARBA" id="ARBA00023180"/>
    </source>
</evidence>
<evidence type="ECO:0000256" key="10">
    <source>
        <dbReference type="ARBA" id="ARBA00022729"/>
    </source>
</evidence>
<dbReference type="OrthoDB" id="418615at2759"/>
<dbReference type="GO" id="GO:0005524">
    <property type="term" value="F:ATP binding"/>
    <property type="evidence" value="ECO:0007669"/>
    <property type="project" value="UniProtKB-KW"/>
</dbReference>
<dbReference type="GO" id="GO:0016020">
    <property type="term" value="C:membrane"/>
    <property type="evidence" value="ECO:0007669"/>
    <property type="project" value="UniProtKB-SubCell"/>
</dbReference>
<comment type="similarity">
    <text evidence="19">Belongs to the polygalacturonase-inhibiting protein family.</text>
</comment>
<evidence type="ECO:0000256" key="22">
    <source>
        <dbReference type="SAM" id="MobiDB-lite"/>
    </source>
</evidence>
<evidence type="ECO:0000256" key="11">
    <source>
        <dbReference type="ARBA" id="ARBA00022737"/>
    </source>
</evidence>
<keyword evidence="10" id="KW-0732">Signal</keyword>
<evidence type="ECO:0000256" key="1">
    <source>
        <dbReference type="ARBA" id="ARBA00004167"/>
    </source>
</evidence>
<feature type="region of interest" description="Disordered" evidence="22">
    <location>
        <begin position="314"/>
        <end position="352"/>
    </location>
</feature>
<dbReference type="Pfam" id="PF07714">
    <property type="entry name" value="PK_Tyr_Ser-Thr"/>
    <property type="match status" value="1"/>
</dbReference>
<keyword evidence="5" id="KW-0964">Secreted</keyword>
<evidence type="ECO:0000259" key="24">
    <source>
        <dbReference type="PROSITE" id="PS50011"/>
    </source>
</evidence>
<dbReference type="FunFam" id="3.80.10.10:FF:000400">
    <property type="entry name" value="Nuclear pore complex protein NUP107"/>
    <property type="match status" value="1"/>
</dbReference>
<evidence type="ECO:0000313" key="25">
    <source>
        <dbReference type="Proteomes" id="UP000504603"/>
    </source>
</evidence>
<dbReference type="SUPFAM" id="SSF52058">
    <property type="entry name" value="L domain-like"/>
    <property type="match status" value="1"/>
</dbReference>
<dbReference type="PANTHER" id="PTHR48007:SF64">
    <property type="entry name" value="POLLEN RECEPTOR-LIKE KINASE 1"/>
    <property type="match status" value="1"/>
</dbReference>
<keyword evidence="25" id="KW-1185">Reference proteome</keyword>
<evidence type="ECO:0000256" key="4">
    <source>
        <dbReference type="ARBA" id="ARBA00012513"/>
    </source>
</evidence>
<dbReference type="GO" id="GO:0004674">
    <property type="term" value="F:protein serine/threonine kinase activity"/>
    <property type="evidence" value="ECO:0007669"/>
    <property type="project" value="UniProtKB-EC"/>
</dbReference>
<dbReference type="AlphaFoldDB" id="A0A6J1C1A9"/>
<evidence type="ECO:0000256" key="5">
    <source>
        <dbReference type="ARBA" id="ARBA00022512"/>
    </source>
</evidence>
<dbReference type="RefSeq" id="XP_022135394.1">
    <property type="nucleotide sequence ID" value="XM_022279702.1"/>
</dbReference>
<comment type="similarity">
    <text evidence="3">Belongs to the protein kinase superfamily. Ser/Thr protein kinase family.</text>
</comment>
<dbReference type="InterPro" id="IPR011009">
    <property type="entry name" value="Kinase-like_dom_sf"/>
</dbReference>
<dbReference type="EC" id="2.7.11.1" evidence="4"/>
<protein>
    <recommendedName>
        <fullName evidence="4">non-specific serine/threonine protein kinase</fullName>
        <ecNumber evidence="4">2.7.11.1</ecNumber>
    </recommendedName>
</protein>
<feature type="transmembrane region" description="Helical" evidence="23">
    <location>
        <begin position="283"/>
        <end position="307"/>
    </location>
</feature>
<dbReference type="KEGG" id="mcha:111007357"/>
<keyword evidence="5" id="KW-0134">Cell wall</keyword>
<evidence type="ECO:0000256" key="17">
    <source>
        <dbReference type="ARBA" id="ARBA00023170"/>
    </source>
</evidence>
<dbReference type="Gene3D" id="3.80.10.10">
    <property type="entry name" value="Ribonuclease Inhibitor"/>
    <property type="match status" value="1"/>
</dbReference>
<dbReference type="SUPFAM" id="SSF56112">
    <property type="entry name" value="Protein kinase-like (PK-like)"/>
    <property type="match status" value="1"/>
</dbReference>
<keyword evidence="7" id="KW-0433">Leucine-rich repeat</keyword>
<keyword evidence="12" id="KW-0547">Nucleotide-binding</keyword>
<evidence type="ECO:0000256" key="15">
    <source>
        <dbReference type="ARBA" id="ARBA00022989"/>
    </source>
</evidence>
<dbReference type="Pfam" id="PF08263">
    <property type="entry name" value="LRRNT_2"/>
    <property type="match status" value="1"/>
</dbReference>
<keyword evidence="18" id="KW-0325">Glycoprotein</keyword>
<keyword evidence="15 23" id="KW-1133">Transmembrane helix</keyword>
<feature type="compositionally biased region" description="Polar residues" evidence="22">
    <location>
        <begin position="314"/>
        <end position="326"/>
    </location>
</feature>
<evidence type="ECO:0000256" key="19">
    <source>
        <dbReference type="ARBA" id="ARBA00038043"/>
    </source>
</evidence>
<evidence type="ECO:0000256" key="9">
    <source>
        <dbReference type="ARBA" id="ARBA00022692"/>
    </source>
</evidence>
<evidence type="ECO:0000256" key="3">
    <source>
        <dbReference type="ARBA" id="ARBA00008684"/>
    </source>
</evidence>
<dbReference type="FunFam" id="3.30.200.20:FF:000307">
    <property type="entry name" value="pollen receptor-like kinase 1"/>
    <property type="match status" value="1"/>
</dbReference>
<evidence type="ECO:0000256" key="6">
    <source>
        <dbReference type="ARBA" id="ARBA00022553"/>
    </source>
</evidence>
<gene>
    <name evidence="26" type="primary">LOC111007357</name>
</gene>
<evidence type="ECO:0000256" key="20">
    <source>
        <dbReference type="ARBA" id="ARBA00047899"/>
    </source>
</evidence>
<keyword evidence="8" id="KW-0808">Transferase</keyword>
<dbReference type="Pfam" id="PF13855">
    <property type="entry name" value="LRR_8"/>
    <property type="match status" value="1"/>
</dbReference>
<keyword evidence="14" id="KW-0067">ATP-binding</keyword>
<keyword evidence="11" id="KW-0677">Repeat</keyword>
<feature type="domain" description="Protein kinase" evidence="24">
    <location>
        <begin position="376"/>
        <end position="661"/>
    </location>
</feature>
<evidence type="ECO:0000256" key="12">
    <source>
        <dbReference type="ARBA" id="ARBA00022741"/>
    </source>
</evidence>
<dbReference type="PANTHER" id="PTHR48007">
    <property type="entry name" value="LEUCINE-RICH REPEAT RECEPTOR-LIKE PROTEIN KINASE PXC1"/>
    <property type="match status" value="1"/>
</dbReference>
<dbReference type="InterPro" id="IPR001611">
    <property type="entry name" value="Leu-rich_rpt"/>
</dbReference>
<dbReference type="InterPro" id="IPR046959">
    <property type="entry name" value="PRK1-6/SRF4-like"/>
</dbReference>
<comment type="subcellular location">
    <subcellularLocation>
        <location evidence="1">Membrane</location>
        <topology evidence="1">Single-pass membrane protein</topology>
    </subcellularLocation>
    <subcellularLocation>
        <location evidence="2">Secreted</location>
        <location evidence="2">Cell wall</location>
    </subcellularLocation>
</comment>
<dbReference type="FunFam" id="1.10.510.10:FF:000480">
    <property type="entry name" value="Pollen receptor-like kinase 1"/>
    <property type="match status" value="1"/>
</dbReference>
<dbReference type="Proteomes" id="UP000504603">
    <property type="component" value="Unplaced"/>
</dbReference>
<evidence type="ECO:0000256" key="23">
    <source>
        <dbReference type="SAM" id="Phobius"/>
    </source>
</evidence>
<evidence type="ECO:0000256" key="14">
    <source>
        <dbReference type="ARBA" id="ARBA00022840"/>
    </source>
</evidence>
<keyword evidence="6" id="KW-0597">Phosphoprotein</keyword>
<dbReference type="InterPro" id="IPR013210">
    <property type="entry name" value="LRR_N_plant-typ"/>
</dbReference>
<dbReference type="InterPro" id="IPR001245">
    <property type="entry name" value="Ser-Thr/Tyr_kinase_cat_dom"/>
</dbReference>
<keyword evidence="16 23" id="KW-0472">Membrane</keyword>
<comment type="catalytic activity">
    <reaction evidence="21">
        <text>L-seryl-[protein] + ATP = O-phospho-L-seryl-[protein] + ADP + H(+)</text>
        <dbReference type="Rhea" id="RHEA:17989"/>
        <dbReference type="Rhea" id="RHEA-COMP:9863"/>
        <dbReference type="Rhea" id="RHEA-COMP:11604"/>
        <dbReference type="ChEBI" id="CHEBI:15378"/>
        <dbReference type="ChEBI" id="CHEBI:29999"/>
        <dbReference type="ChEBI" id="CHEBI:30616"/>
        <dbReference type="ChEBI" id="CHEBI:83421"/>
        <dbReference type="ChEBI" id="CHEBI:456216"/>
        <dbReference type="EC" id="2.7.11.1"/>
    </reaction>
</comment>
<sequence length="684" mass="75098">MIENMARPCPPPGTITITITTIILLLVSLEPTIGAPDDEALLKFKGSLEIGNDALASWAAGSPPCSGDKGNWVGILCEKGNVWGLKLENMGLKGTVDIESLEGAPQLRTISLMGNDFEGPLPDVKRLGALKSLYLSRNRFSGEIPGDKFSSMLSLKKVHLAQNQLEGQIPWSLVELPRLMELRLEGNKFSGQIPNFHQKGLKSFNISNNNQLHGPIPSALAQIDPTSFSGLFSFLFFWVLVLFFNFVMCSKKQANCGLLRAGDDGLCGPPLNKSCNTQKMPSIASIVMVSIAVTAALLAIGAGIVILSRRNQSSPSIEDPAQNKSPGANDMDPAVGSRSPDRGSSHGSLGKRAGDNAKLSFVREDSERFDMSDLLKASAEILGSGCFGSSYKAALTNGPVMVVKRFKQMNNVDKEEFQEHMRRIGRLKHPNLLPIVAYYYKKEEKLLITDYIEKGSLAVHLHGHQAVGQPALDWPARLKIVKGVAKGLRYLYTELPSLISAHGHLKSSNVLLKASNEPVLSDYGLIPVVNQEHAQELMVAYKSPEYSQQGRITKKTDVWSFGLLILEILTGKFPANFLHQGKGGDEEDLATWVKAIPEKDWSTQVFDKDMGPTKNCEAEMLKLLRIAMTCCESDFEKRLDLREAVDKIEELKEKDGDEDFYSSYASEADIRSSRGLSDELNFTL</sequence>
<evidence type="ECO:0000256" key="16">
    <source>
        <dbReference type="ARBA" id="ARBA00023136"/>
    </source>
</evidence>
<dbReference type="Gene3D" id="1.10.510.10">
    <property type="entry name" value="Transferase(Phosphotransferase) domain 1"/>
    <property type="match status" value="1"/>
</dbReference>
<keyword evidence="17" id="KW-0675">Receptor</keyword>